<dbReference type="InterPro" id="IPR016155">
    <property type="entry name" value="Mopterin_synth/thiamin_S_b"/>
</dbReference>
<evidence type="ECO:0000313" key="1">
    <source>
        <dbReference type="EMBL" id="SDP59335.1"/>
    </source>
</evidence>
<dbReference type="InterPro" id="IPR012675">
    <property type="entry name" value="Beta-grasp_dom_sf"/>
</dbReference>
<dbReference type="PANTHER" id="PTHR34472:SF1">
    <property type="entry name" value="SULFUR CARRIER PROTEIN THIS"/>
    <property type="match status" value="1"/>
</dbReference>
<proteinExistence type="predicted"/>
<dbReference type="Gene3D" id="3.10.20.30">
    <property type="match status" value="1"/>
</dbReference>
<dbReference type="InterPro" id="IPR010035">
    <property type="entry name" value="Thi_S"/>
</dbReference>
<sequence length="64" mass="6671">MVTINGKAEQAAGRSIAAWLEAAGYGGRMIAVEYNGEIISAAQYPQVILHDGDVVEIVCFMGGG</sequence>
<accession>A0A1H0TZX6</accession>
<dbReference type="NCBIfam" id="TIGR01683">
    <property type="entry name" value="thiS"/>
    <property type="match status" value="1"/>
</dbReference>
<dbReference type="OrthoDB" id="9798559at2"/>
<dbReference type="InterPro" id="IPR003749">
    <property type="entry name" value="ThiS/MoaD-like"/>
</dbReference>
<dbReference type="CDD" id="cd00565">
    <property type="entry name" value="Ubl_ThiS"/>
    <property type="match status" value="1"/>
</dbReference>
<protein>
    <submittedName>
        <fullName evidence="1">Sulfur carrier protein</fullName>
    </submittedName>
</protein>
<dbReference type="PANTHER" id="PTHR34472">
    <property type="entry name" value="SULFUR CARRIER PROTEIN THIS"/>
    <property type="match status" value="1"/>
</dbReference>
<name>A0A1H0TZX6_SELRU</name>
<organism evidence="1 2">
    <name type="scientific">Selenomonas ruminantium</name>
    <dbReference type="NCBI Taxonomy" id="971"/>
    <lineage>
        <taxon>Bacteria</taxon>
        <taxon>Bacillati</taxon>
        <taxon>Bacillota</taxon>
        <taxon>Negativicutes</taxon>
        <taxon>Selenomonadales</taxon>
        <taxon>Selenomonadaceae</taxon>
        <taxon>Selenomonas</taxon>
    </lineage>
</organism>
<dbReference type="Proteomes" id="UP000182412">
    <property type="component" value="Unassembled WGS sequence"/>
</dbReference>
<evidence type="ECO:0000313" key="2">
    <source>
        <dbReference type="Proteomes" id="UP000182412"/>
    </source>
</evidence>
<dbReference type="EMBL" id="FNJQ01000027">
    <property type="protein sequence ID" value="SDP59335.1"/>
    <property type="molecule type" value="Genomic_DNA"/>
</dbReference>
<dbReference type="Pfam" id="PF02597">
    <property type="entry name" value="ThiS"/>
    <property type="match status" value="1"/>
</dbReference>
<reference evidence="1 2" key="1">
    <citation type="submission" date="2016-10" db="EMBL/GenBank/DDBJ databases">
        <authorList>
            <person name="de Groot N.N."/>
        </authorList>
    </citation>
    <scope>NUCLEOTIDE SEQUENCE [LARGE SCALE GENOMIC DNA]</scope>
    <source>
        <strain evidence="1 2">S137</strain>
    </source>
</reference>
<dbReference type="SUPFAM" id="SSF54285">
    <property type="entry name" value="MoaD/ThiS"/>
    <property type="match status" value="1"/>
</dbReference>
<dbReference type="AlphaFoldDB" id="A0A1H0TZX6"/>
<dbReference type="RefSeq" id="WP_074573015.1">
    <property type="nucleotide sequence ID" value="NZ_FNJQ01000027.1"/>
</dbReference>
<gene>
    <name evidence="1" type="ORF">SAMN05216366_12731</name>
</gene>